<dbReference type="SUPFAM" id="SSF49785">
    <property type="entry name" value="Galactose-binding domain-like"/>
    <property type="match status" value="1"/>
</dbReference>
<dbReference type="KEGG" id="gax:Pan161_00290"/>
<dbReference type="Gene3D" id="2.60.120.260">
    <property type="entry name" value="Galactose-binding domain-like"/>
    <property type="match status" value="1"/>
</dbReference>
<gene>
    <name evidence="2" type="ORF">Pan161_00290</name>
</gene>
<reference evidence="2 3" key="1">
    <citation type="submission" date="2019-02" db="EMBL/GenBank/DDBJ databases">
        <title>Deep-cultivation of Planctomycetes and their phenomic and genomic characterization uncovers novel biology.</title>
        <authorList>
            <person name="Wiegand S."/>
            <person name="Jogler M."/>
            <person name="Boedeker C."/>
            <person name="Pinto D."/>
            <person name="Vollmers J."/>
            <person name="Rivas-Marin E."/>
            <person name="Kohn T."/>
            <person name="Peeters S.H."/>
            <person name="Heuer A."/>
            <person name="Rast P."/>
            <person name="Oberbeckmann S."/>
            <person name="Bunk B."/>
            <person name="Jeske O."/>
            <person name="Meyerdierks A."/>
            <person name="Storesund J.E."/>
            <person name="Kallscheuer N."/>
            <person name="Luecker S."/>
            <person name="Lage O.M."/>
            <person name="Pohl T."/>
            <person name="Merkel B.J."/>
            <person name="Hornburger P."/>
            <person name="Mueller R.-W."/>
            <person name="Bruemmer F."/>
            <person name="Labrenz M."/>
            <person name="Spormann A.M."/>
            <person name="Op den Camp H."/>
            <person name="Overmann J."/>
            <person name="Amann R."/>
            <person name="Jetten M.S.M."/>
            <person name="Mascher T."/>
            <person name="Medema M.H."/>
            <person name="Devos D.P."/>
            <person name="Kaster A.-K."/>
            <person name="Ovreas L."/>
            <person name="Rohde M."/>
            <person name="Galperin M.Y."/>
            <person name="Jogler C."/>
        </authorList>
    </citation>
    <scope>NUCLEOTIDE SEQUENCE [LARGE SCALE GENOMIC DNA]</scope>
    <source>
        <strain evidence="2 3">Pan161</strain>
    </source>
</reference>
<dbReference type="InterPro" id="IPR008979">
    <property type="entry name" value="Galactose-bd-like_sf"/>
</dbReference>
<feature type="chain" id="PRO_5022000925" description="CBM-cenC domain-containing protein" evidence="1">
    <location>
        <begin position="23"/>
        <end position="185"/>
    </location>
</feature>
<dbReference type="Proteomes" id="UP000316855">
    <property type="component" value="Chromosome"/>
</dbReference>
<proteinExistence type="predicted"/>
<evidence type="ECO:0000313" key="3">
    <source>
        <dbReference type="Proteomes" id="UP000316855"/>
    </source>
</evidence>
<keyword evidence="3" id="KW-1185">Reference proteome</keyword>
<dbReference type="EMBL" id="CP036343">
    <property type="protein sequence ID" value="QDT88413.1"/>
    <property type="molecule type" value="Genomic_DNA"/>
</dbReference>
<organism evidence="2 3">
    <name type="scientific">Gimesia algae</name>
    <dbReference type="NCBI Taxonomy" id="2527971"/>
    <lineage>
        <taxon>Bacteria</taxon>
        <taxon>Pseudomonadati</taxon>
        <taxon>Planctomycetota</taxon>
        <taxon>Planctomycetia</taxon>
        <taxon>Planctomycetales</taxon>
        <taxon>Planctomycetaceae</taxon>
        <taxon>Gimesia</taxon>
    </lineage>
</organism>
<dbReference type="AlphaFoldDB" id="A0A517V607"/>
<evidence type="ECO:0008006" key="4">
    <source>
        <dbReference type="Google" id="ProtNLM"/>
    </source>
</evidence>
<evidence type="ECO:0000313" key="2">
    <source>
        <dbReference type="EMBL" id="QDT88413.1"/>
    </source>
</evidence>
<evidence type="ECO:0000256" key="1">
    <source>
        <dbReference type="SAM" id="SignalP"/>
    </source>
</evidence>
<dbReference type="OrthoDB" id="288567at2"/>
<dbReference type="RefSeq" id="WP_145223592.1">
    <property type="nucleotide sequence ID" value="NZ_CP036343.1"/>
</dbReference>
<protein>
    <recommendedName>
        <fullName evidence="4">CBM-cenC domain-containing protein</fullName>
    </recommendedName>
</protein>
<name>A0A517V607_9PLAN</name>
<accession>A0A517V607</accession>
<keyword evidence="1" id="KW-0732">Signal</keyword>
<feature type="signal peptide" evidence="1">
    <location>
        <begin position="1"/>
        <end position="22"/>
    </location>
</feature>
<sequence precursor="true">MLILLSLVLCAATSQAPQVVNADFETVDARSATPSGWLFTSLPGQSQLVSYQSLLEPEANGSRVLAIRIAADHPQQQVAYNAHQDLQGFEAGKTYRVSARVRTRSLQSLPMVVVQCLDQSTQKPLGFARSEQRELKQDLAEWETIQTVIQVPEGTATLRLRIGIPAEGNAGGTALIDDVQVAEVP</sequence>